<proteinExistence type="predicted"/>
<evidence type="ECO:0000313" key="1">
    <source>
        <dbReference type="EMBL" id="MFC5629558.1"/>
    </source>
</evidence>
<dbReference type="InterPro" id="IPR011009">
    <property type="entry name" value="Kinase-like_dom_sf"/>
</dbReference>
<dbReference type="RefSeq" id="WP_270896000.1">
    <property type="nucleotide sequence ID" value="NZ_JBHSPF010000061.1"/>
</dbReference>
<protein>
    <recommendedName>
        <fullName evidence="3">Spore coat protein YsxE</fullName>
    </recommendedName>
</protein>
<dbReference type="Gene3D" id="3.30.200.20">
    <property type="entry name" value="Phosphorylase Kinase, domain 1"/>
    <property type="match status" value="1"/>
</dbReference>
<gene>
    <name evidence="1" type="ORF">ACFPTR_11920</name>
</gene>
<sequence length="331" mass="39325">MKNKAMEILAYYPITPEEAETNGNVTKVQAKEGTFALKKTRLPPDYMERFEQTLHYFEKEQLQTITPVLRTKRGNWFVRKENALYYLMPWGATPQKTPETVYFKTLALFHRQTNNPVLLEDRKDDILATKKRRTEEQINTLEAIADHIEQKRYFSPLELNYLLHFPLLANTAMNSARYVEEWLLDQEEEATMNEVYCHGSPTPDHIIVDGRGSHRFINVEKANINHPHRDVAHLYRACMENRLAERVTGYEWVYTYKEHFPTKRYDDYLLKSYLTSLPNFHVIIQPLTKRSPQEEPYVTARFMREMWLLEKMQEDMERWPAPVEAREADST</sequence>
<keyword evidence="2" id="KW-1185">Reference proteome</keyword>
<dbReference type="Proteomes" id="UP001596143">
    <property type="component" value="Unassembled WGS sequence"/>
</dbReference>
<comment type="caution">
    <text evidence="1">The sequence shown here is derived from an EMBL/GenBank/DDBJ whole genome shotgun (WGS) entry which is preliminary data.</text>
</comment>
<reference evidence="2" key="1">
    <citation type="journal article" date="2019" name="Int. J. Syst. Evol. Microbiol.">
        <title>The Global Catalogue of Microorganisms (GCM) 10K type strain sequencing project: providing services to taxonomists for standard genome sequencing and annotation.</title>
        <authorList>
            <consortium name="The Broad Institute Genomics Platform"/>
            <consortium name="The Broad Institute Genome Sequencing Center for Infectious Disease"/>
            <person name="Wu L."/>
            <person name="Ma J."/>
        </authorList>
    </citation>
    <scope>NUCLEOTIDE SEQUENCE [LARGE SCALE GENOMIC DNA]</scope>
    <source>
        <strain evidence="2">CGMCC 1.15790</strain>
    </source>
</reference>
<dbReference type="Gene3D" id="3.90.1200.10">
    <property type="match status" value="1"/>
</dbReference>
<evidence type="ECO:0000313" key="2">
    <source>
        <dbReference type="Proteomes" id="UP001596143"/>
    </source>
</evidence>
<dbReference type="EMBL" id="JBHSPF010000061">
    <property type="protein sequence ID" value="MFC5629558.1"/>
    <property type="molecule type" value="Genomic_DNA"/>
</dbReference>
<organism evidence="1 2">
    <name type="scientific">Aliibacillus thermotolerans</name>
    <dbReference type="NCBI Taxonomy" id="1834418"/>
    <lineage>
        <taxon>Bacteria</taxon>
        <taxon>Bacillati</taxon>
        <taxon>Bacillota</taxon>
        <taxon>Bacilli</taxon>
        <taxon>Bacillales</taxon>
        <taxon>Bacillaceae</taxon>
        <taxon>Aliibacillus</taxon>
    </lineage>
</organism>
<name>A0ABW0U9B4_9BACI</name>
<dbReference type="PANTHER" id="PTHR39179:SF3">
    <property type="entry name" value="COTS-RELATED PROTEIN"/>
    <property type="match status" value="1"/>
</dbReference>
<dbReference type="PANTHER" id="PTHR39179">
    <property type="entry name" value="SPORE COAT PROTEIN I"/>
    <property type="match status" value="1"/>
</dbReference>
<dbReference type="InterPro" id="IPR047175">
    <property type="entry name" value="CotS-like"/>
</dbReference>
<accession>A0ABW0U9B4</accession>
<evidence type="ECO:0008006" key="3">
    <source>
        <dbReference type="Google" id="ProtNLM"/>
    </source>
</evidence>
<dbReference type="SUPFAM" id="SSF56112">
    <property type="entry name" value="Protein kinase-like (PK-like)"/>
    <property type="match status" value="1"/>
</dbReference>